<accession>A0ABQ2WXQ2</accession>
<keyword evidence="2" id="KW-1185">Reference proteome</keyword>
<comment type="caution">
    <text evidence="1">The sequence shown here is derived from an EMBL/GenBank/DDBJ whole genome shotgun (WGS) entry which is preliminary data.</text>
</comment>
<proteinExistence type="predicted"/>
<name>A0ABQ2WXQ2_9ACTN</name>
<gene>
    <name evidence="1" type="ORF">GCM10010383_01990</name>
</gene>
<sequence length="82" mass="8893">MDAAGAVAAARGVEFLEYRRLHAIPLTLPAENALPVHVRARVVSFATVFGTRMLTVRMMYAGVLQWGRPGPGRWSGAPPHVL</sequence>
<evidence type="ECO:0000313" key="1">
    <source>
        <dbReference type="EMBL" id="GGW78231.1"/>
    </source>
</evidence>
<protein>
    <submittedName>
        <fullName evidence="1">Uncharacterized protein</fullName>
    </submittedName>
</protein>
<dbReference type="Proteomes" id="UP000617743">
    <property type="component" value="Unassembled WGS sequence"/>
</dbReference>
<reference evidence="2" key="1">
    <citation type="journal article" date="2019" name="Int. J. Syst. Evol. Microbiol.">
        <title>The Global Catalogue of Microorganisms (GCM) 10K type strain sequencing project: providing services to taxonomists for standard genome sequencing and annotation.</title>
        <authorList>
            <consortium name="The Broad Institute Genomics Platform"/>
            <consortium name="The Broad Institute Genome Sequencing Center for Infectious Disease"/>
            <person name="Wu L."/>
            <person name="Ma J."/>
        </authorList>
    </citation>
    <scope>NUCLEOTIDE SEQUENCE [LARGE SCALE GENOMIC DNA]</scope>
    <source>
        <strain evidence="2">JCM 4866</strain>
    </source>
</reference>
<dbReference type="EMBL" id="BMWC01000001">
    <property type="protein sequence ID" value="GGW78231.1"/>
    <property type="molecule type" value="Genomic_DNA"/>
</dbReference>
<evidence type="ECO:0000313" key="2">
    <source>
        <dbReference type="Proteomes" id="UP000617743"/>
    </source>
</evidence>
<organism evidence="1 2">
    <name type="scientific">Streptomyces lomondensis</name>
    <dbReference type="NCBI Taxonomy" id="68229"/>
    <lineage>
        <taxon>Bacteria</taxon>
        <taxon>Bacillati</taxon>
        <taxon>Actinomycetota</taxon>
        <taxon>Actinomycetes</taxon>
        <taxon>Kitasatosporales</taxon>
        <taxon>Streptomycetaceae</taxon>
        <taxon>Streptomyces</taxon>
    </lineage>
</organism>